<protein>
    <recommendedName>
        <fullName evidence="3">Heptaprenyl diphosphate synthase</fullName>
    </recommendedName>
</protein>
<evidence type="ECO:0000313" key="2">
    <source>
        <dbReference type="Proteomes" id="UP000251213"/>
    </source>
</evidence>
<gene>
    <name evidence="1" type="ORF">DL897_13275</name>
</gene>
<dbReference type="GO" id="GO:0009234">
    <property type="term" value="P:menaquinone biosynthetic process"/>
    <property type="evidence" value="ECO:0007669"/>
    <property type="project" value="InterPro"/>
</dbReference>
<accession>A0A364K2K8</accession>
<evidence type="ECO:0000313" key="1">
    <source>
        <dbReference type="EMBL" id="RAL22636.1"/>
    </source>
</evidence>
<sequence length="244" mass="28278">MTSIHTEIDKSIQQIRKLTYEPYIEKVIGKPTVPVFFVQLLHLLMESYGIPKQRAHVYCVATTLLKMGLDLHENVSLLQERELKKIRARQLYVLAGDYFSSLFYHLMSSHQETEGIQCLAKALSRINEAKMTRYFVSDHEQKQLQSQMIESNLLTALADFFHVEKDLCDLWHRLFPPLLLLHMAEEEYKESNSFSVTNKVQIAWFEAKKAVSELTKGEVKAMLSERITKWATLIKDDPLVKGGF</sequence>
<keyword evidence="2" id="KW-1185">Reference proteome</keyword>
<dbReference type="Gene3D" id="1.20.120.1450">
    <property type="match status" value="1"/>
</dbReference>
<evidence type="ECO:0008006" key="3">
    <source>
        <dbReference type="Google" id="ProtNLM"/>
    </source>
</evidence>
<dbReference type="Pfam" id="PF07307">
    <property type="entry name" value="HEPPP_synt_1"/>
    <property type="match status" value="1"/>
</dbReference>
<dbReference type="RefSeq" id="WP_113659639.1">
    <property type="nucleotide sequence ID" value="NZ_KZ845670.1"/>
</dbReference>
<name>A0A364K2K8_9BACL</name>
<dbReference type="Proteomes" id="UP000251213">
    <property type="component" value="Unassembled WGS sequence"/>
</dbReference>
<comment type="caution">
    <text evidence="1">The sequence shown here is derived from an EMBL/GenBank/DDBJ whole genome shotgun (WGS) entry which is preliminary data.</text>
</comment>
<reference evidence="1 2" key="1">
    <citation type="submission" date="2018-06" db="EMBL/GenBank/DDBJ databases">
        <title>Thermoflavimicrobium daqus sp. nov., a thermophilic microbe isolated from Moutai-flavour Daqu.</title>
        <authorList>
            <person name="Wang X."/>
            <person name="Zhou H."/>
        </authorList>
    </citation>
    <scope>NUCLEOTIDE SEQUENCE [LARGE SCALE GENOMIC DNA]</scope>
    <source>
        <strain evidence="1 2">FBKL4.011</strain>
    </source>
</reference>
<dbReference type="OrthoDB" id="2417886at2"/>
<dbReference type="InterPro" id="IPR009920">
    <property type="entry name" value="HEPPP_synth_su1"/>
</dbReference>
<dbReference type="EMBL" id="QJKK01000008">
    <property type="protein sequence ID" value="RAL22636.1"/>
    <property type="molecule type" value="Genomic_DNA"/>
</dbReference>
<proteinExistence type="predicted"/>
<organism evidence="1 2">
    <name type="scientific">Thermoflavimicrobium daqui</name>
    <dbReference type="NCBI Taxonomy" id="2137476"/>
    <lineage>
        <taxon>Bacteria</taxon>
        <taxon>Bacillati</taxon>
        <taxon>Bacillota</taxon>
        <taxon>Bacilli</taxon>
        <taxon>Bacillales</taxon>
        <taxon>Thermoactinomycetaceae</taxon>
        <taxon>Thermoflavimicrobium</taxon>
    </lineage>
</organism>
<reference evidence="1 2" key="2">
    <citation type="submission" date="2018-06" db="EMBL/GenBank/DDBJ databases">
        <authorList>
            <person name="Zhirakovskaya E."/>
        </authorList>
    </citation>
    <scope>NUCLEOTIDE SEQUENCE [LARGE SCALE GENOMIC DNA]</scope>
    <source>
        <strain evidence="1 2">FBKL4.011</strain>
    </source>
</reference>
<dbReference type="AlphaFoldDB" id="A0A364K2K8"/>